<keyword evidence="2 6" id="KW-0472">Membrane</keyword>
<keyword evidence="5" id="KW-0393">Immunoglobulin domain</keyword>
<dbReference type="EMBL" id="CACVKT020002843">
    <property type="protein sequence ID" value="CAC5380205.1"/>
    <property type="molecule type" value="Genomic_DNA"/>
</dbReference>
<dbReference type="Gene3D" id="2.60.40.10">
    <property type="entry name" value="Immunoglobulins"/>
    <property type="match status" value="3"/>
</dbReference>
<dbReference type="GO" id="GO:0005886">
    <property type="term" value="C:plasma membrane"/>
    <property type="evidence" value="ECO:0007669"/>
    <property type="project" value="TreeGrafter"/>
</dbReference>
<dbReference type="SUPFAM" id="SSF48726">
    <property type="entry name" value="Immunoglobulin"/>
    <property type="match status" value="3"/>
</dbReference>
<evidence type="ECO:0000256" key="2">
    <source>
        <dbReference type="ARBA" id="ARBA00023136"/>
    </source>
</evidence>
<proteinExistence type="predicted"/>
<evidence type="ECO:0000259" key="7">
    <source>
        <dbReference type="PROSITE" id="PS50835"/>
    </source>
</evidence>
<feature type="domain" description="Ig-like" evidence="7">
    <location>
        <begin position="355"/>
        <end position="445"/>
    </location>
</feature>
<keyword evidence="4" id="KW-0325">Glycoprotein</keyword>
<keyword evidence="3" id="KW-1015">Disulfide bond</keyword>
<dbReference type="InterPro" id="IPR003599">
    <property type="entry name" value="Ig_sub"/>
</dbReference>
<dbReference type="PROSITE" id="PS50835">
    <property type="entry name" value="IG_LIKE"/>
    <property type="match status" value="3"/>
</dbReference>
<reference evidence="8 9" key="1">
    <citation type="submission" date="2020-06" db="EMBL/GenBank/DDBJ databases">
        <authorList>
            <person name="Li R."/>
            <person name="Bekaert M."/>
        </authorList>
    </citation>
    <scope>NUCLEOTIDE SEQUENCE [LARGE SCALE GENOMIC DNA]</scope>
    <source>
        <strain evidence="9">wild</strain>
    </source>
</reference>
<feature type="transmembrane region" description="Helical" evidence="6">
    <location>
        <begin position="569"/>
        <end position="594"/>
    </location>
</feature>
<evidence type="ECO:0000313" key="9">
    <source>
        <dbReference type="Proteomes" id="UP000507470"/>
    </source>
</evidence>
<dbReference type="InterPro" id="IPR007110">
    <property type="entry name" value="Ig-like_dom"/>
</dbReference>
<dbReference type="GO" id="GO:0005911">
    <property type="term" value="C:cell-cell junction"/>
    <property type="evidence" value="ECO:0007669"/>
    <property type="project" value="TreeGrafter"/>
</dbReference>
<feature type="domain" description="Ig-like" evidence="7">
    <location>
        <begin position="163"/>
        <end position="236"/>
    </location>
</feature>
<organism evidence="8 9">
    <name type="scientific">Mytilus coruscus</name>
    <name type="common">Sea mussel</name>
    <dbReference type="NCBI Taxonomy" id="42192"/>
    <lineage>
        <taxon>Eukaryota</taxon>
        <taxon>Metazoa</taxon>
        <taxon>Spiralia</taxon>
        <taxon>Lophotrochozoa</taxon>
        <taxon>Mollusca</taxon>
        <taxon>Bivalvia</taxon>
        <taxon>Autobranchia</taxon>
        <taxon>Pteriomorphia</taxon>
        <taxon>Mytilida</taxon>
        <taxon>Mytiloidea</taxon>
        <taxon>Mytilidae</taxon>
        <taxon>Mytilinae</taxon>
        <taxon>Mytilus</taxon>
    </lineage>
</organism>
<feature type="domain" description="Ig-like" evidence="7">
    <location>
        <begin position="257"/>
        <end position="350"/>
    </location>
</feature>
<dbReference type="GO" id="GO:0050839">
    <property type="term" value="F:cell adhesion molecule binding"/>
    <property type="evidence" value="ECO:0007669"/>
    <property type="project" value="TreeGrafter"/>
</dbReference>
<dbReference type="InterPro" id="IPR013106">
    <property type="entry name" value="Ig_V-set"/>
</dbReference>
<dbReference type="OrthoDB" id="6143670at2759"/>
<dbReference type="GO" id="GO:0098609">
    <property type="term" value="P:cell-cell adhesion"/>
    <property type="evidence" value="ECO:0007669"/>
    <property type="project" value="TreeGrafter"/>
</dbReference>
<dbReference type="SMART" id="SM00409">
    <property type="entry name" value="IG"/>
    <property type="match status" value="4"/>
</dbReference>
<accession>A0A6J8B8J2</accession>
<evidence type="ECO:0000256" key="5">
    <source>
        <dbReference type="ARBA" id="ARBA00023319"/>
    </source>
</evidence>
<keyword evidence="9" id="KW-1185">Reference proteome</keyword>
<dbReference type="InterPro" id="IPR013783">
    <property type="entry name" value="Ig-like_fold"/>
</dbReference>
<dbReference type="InterPro" id="IPR051275">
    <property type="entry name" value="Cell_adhesion_signaling"/>
</dbReference>
<dbReference type="InterPro" id="IPR036179">
    <property type="entry name" value="Ig-like_dom_sf"/>
</dbReference>
<keyword evidence="6" id="KW-1133">Transmembrane helix</keyword>
<evidence type="ECO:0000256" key="1">
    <source>
        <dbReference type="ARBA" id="ARBA00004479"/>
    </source>
</evidence>
<evidence type="ECO:0000256" key="3">
    <source>
        <dbReference type="ARBA" id="ARBA00023157"/>
    </source>
</evidence>
<dbReference type="PANTHER" id="PTHR11640">
    <property type="entry name" value="NEPHRIN"/>
    <property type="match status" value="1"/>
</dbReference>
<sequence>MENLDKFTQPDIIDDHTDTFHADDQPCCSYSVLTRSMFTPIDWTARITCNEIHRDNSTLFVKKGDTAILNCTCLRSNESTWLGPDGQNKKSDETVLIAYADGLHKSPFLNTTNIDIYGSYNDEMCYLRIKNYSKANDGVYECSYFLSGDIYIRRYNLFSKRPPTNLKVIDTTEKNIKYGTEGVQIDLTCTVQNGIPASTLIWTKKNLIVANGSSDTLLYQFTPTRFDHLESITCFALSDLLTSPMFKTIYLDIQYIPYLTIVQQTDGSIEEGESVELCCHSNSNPHVHYLAWVNNNHEEYSWRRNPTTKLNGTNIDFCLPTPISFRNQSGNYTCFGENEIVKSNTSVVIKVLYPPDVKVAHKISKQNTMIVCIPDGYPDNYTFYDWVHKSEFNEHIRSFPRTPDGQLIINKSQDRKENENDGIYVCTVSNGIPNSEGKLIQTGQTYIVSSGPPVFVSENKPVQIGEYGKTLELTICIYDKLQNSKVLLKQIDIPVKVKTILKRITTYDTFHGVLITVPGIQYTFYLLMTSADDFLKYTVEACNDVGCNYFDVKVKPANFSDTPRQLYSYGWQITGILLGGSLIFSICLHIFCLLKRKANLVLVSEIPLEVHYSEVGTLNYNSASIQTLTNNAQETVTVTSFDGPAVERTNSHVSALKLGSSSSDSVQSLSISLLNDDGYENPYQMIDPDDIEIYPYSIVWSNLYQNTTIFPKEIKSNAKALTPSDKERVPWLIIYKKG</sequence>
<keyword evidence="6" id="KW-0812">Transmembrane</keyword>
<protein>
    <recommendedName>
        <fullName evidence="7">Ig-like domain-containing protein</fullName>
    </recommendedName>
</protein>
<dbReference type="PANTHER" id="PTHR11640:SF31">
    <property type="entry name" value="IRREGULAR CHIASM C-ROUGHEST PROTEIN-RELATED"/>
    <property type="match status" value="1"/>
</dbReference>
<evidence type="ECO:0000256" key="6">
    <source>
        <dbReference type="SAM" id="Phobius"/>
    </source>
</evidence>
<comment type="subcellular location">
    <subcellularLocation>
        <location evidence="1">Membrane</location>
        <topology evidence="1">Single-pass type I membrane protein</topology>
    </subcellularLocation>
</comment>
<dbReference type="Pfam" id="PF07686">
    <property type="entry name" value="V-set"/>
    <property type="match status" value="1"/>
</dbReference>
<dbReference type="AlphaFoldDB" id="A0A6J8B8J2"/>
<name>A0A6J8B8J2_MYTCO</name>
<evidence type="ECO:0000256" key="4">
    <source>
        <dbReference type="ARBA" id="ARBA00023180"/>
    </source>
</evidence>
<dbReference type="Proteomes" id="UP000507470">
    <property type="component" value="Unassembled WGS sequence"/>
</dbReference>
<gene>
    <name evidence="8" type="ORF">MCOR_16181</name>
</gene>
<evidence type="ECO:0000313" key="8">
    <source>
        <dbReference type="EMBL" id="CAC5380205.1"/>
    </source>
</evidence>